<dbReference type="EMBL" id="CP062699">
    <property type="protein sequence ID" value="QOJ92769.1"/>
    <property type="molecule type" value="Genomic_DNA"/>
</dbReference>
<accession>A0A7L9GJS8</accession>
<dbReference type="SUPFAM" id="SSF50118">
    <property type="entry name" value="Cell growth inhibitor/plasmid maintenance toxic component"/>
    <property type="match status" value="1"/>
</dbReference>
<keyword evidence="3" id="KW-1185">Reference proteome</keyword>
<proteinExistence type="predicted"/>
<feature type="coiled-coil region" evidence="1">
    <location>
        <begin position="272"/>
        <end position="299"/>
    </location>
</feature>
<keyword evidence="1" id="KW-0175">Coiled coil</keyword>
<organism evidence="2 3">
    <name type="scientific">Pseudomonas taiwanensis</name>
    <dbReference type="NCBI Taxonomy" id="470150"/>
    <lineage>
        <taxon>Bacteria</taxon>
        <taxon>Pseudomonadati</taxon>
        <taxon>Pseudomonadota</taxon>
        <taxon>Gammaproteobacteria</taxon>
        <taxon>Pseudomonadales</taxon>
        <taxon>Pseudomonadaceae</taxon>
        <taxon>Pseudomonas</taxon>
    </lineage>
</organism>
<dbReference type="InterPro" id="IPR011067">
    <property type="entry name" value="Plasmid_toxin/cell-grow_inhib"/>
</dbReference>
<gene>
    <name evidence="2" type="ORF">ICN73_07825</name>
</gene>
<evidence type="ECO:0000313" key="2">
    <source>
        <dbReference type="EMBL" id="QOJ92769.1"/>
    </source>
</evidence>
<dbReference type="KEGG" id="ptai:ICN73_07825"/>
<protein>
    <submittedName>
        <fullName evidence="2">Type II toxin-antitoxin system PemK/MazF family toxin</fullName>
    </submittedName>
</protein>
<sequence>MQTIIVRYYETVIDPGTGDEVSALLGTESYDDIREALIPGRPAVKPGRTPPPIFLTKCFSTSAHHRWELLSVASEAATATKPAIFTIFLQPQDVSKEVFLYQTLKKDKNQTLTKLVRPGTLVEVDYGFVQHTGRLDGSTKTNKRYCDTRLDGEMYKRRLAVVVKVVRSNLVQVAPVSSSAPTSGGKSFFMMSQATLDKMPRYKFSGKDSYVLCDRTETVSTQRLLPPVSFGRSVSSRNVGYTVAISRAEEKLFKAALLNAVGVTNYVLHNDYLQEKLRADKLQEENARLKEALEASREQAKVLTTVENMAKRWAAEWDLDYHEDLEIQRELDGAAVAEV</sequence>
<evidence type="ECO:0000313" key="3">
    <source>
        <dbReference type="Proteomes" id="UP000593847"/>
    </source>
</evidence>
<name>A0A7L9GJS8_9PSED</name>
<dbReference type="RefSeq" id="WP_192907611.1">
    <property type="nucleotide sequence ID" value="NZ_CP062699.1"/>
</dbReference>
<dbReference type="Gene3D" id="2.30.30.110">
    <property type="match status" value="1"/>
</dbReference>
<dbReference type="Proteomes" id="UP000593847">
    <property type="component" value="Chromosome"/>
</dbReference>
<reference evidence="2" key="1">
    <citation type="submission" date="2020-09" db="EMBL/GenBank/DDBJ databases">
        <title>Complete genome sequence of Pseudomonas taiwanensis CC, a plant growth-promoting and biotite-weathering strain.</title>
        <authorList>
            <person name="Cheng C."/>
        </authorList>
    </citation>
    <scope>NUCLEOTIDE SEQUENCE [LARGE SCALE GENOMIC DNA]</scope>
    <source>
        <strain evidence="2">WRS8</strain>
    </source>
</reference>
<dbReference type="AlphaFoldDB" id="A0A7L9GJS8"/>
<evidence type="ECO:0000256" key="1">
    <source>
        <dbReference type="SAM" id="Coils"/>
    </source>
</evidence>